<gene>
    <name evidence="1" type="ORF">MTBBW1_130006</name>
</gene>
<dbReference type="RefSeq" id="WP_080798908.1">
    <property type="nucleotide sequence ID" value="NZ_LT828540.1"/>
</dbReference>
<name>A0A1W1H6Y9_9BACT</name>
<dbReference type="Proteomes" id="UP000191931">
    <property type="component" value="Unassembled WGS sequence"/>
</dbReference>
<dbReference type="EMBL" id="FWEV01000035">
    <property type="protein sequence ID" value="SLM28251.1"/>
    <property type="molecule type" value="Genomic_DNA"/>
</dbReference>
<evidence type="ECO:0000313" key="2">
    <source>
        <dbReference type="Proteomes" id="UP000191931"/>
    </source>
</evidence>
<keyword evidence="2" id="KW-1185">Reference proteome</keyword>
<dbReference type="STRING" id="1246637.MTBBW1_130006"/>
<proteinExistence type="predicted"/>
<reference evidence="1 2" key="1">
    <citation type="submission" date="2017-03" db="EMBL/GenBank/DDBJ databases">
        <authorList>
            <person name="Afonso C.L."/>
            <person name="Miller P.J."/>
            <person name="Scott M.A."/>
            <person name="Spackman E."/>
            <person name="Goraichik I."/>
            <person name="Dimitrov K.M."/>
            <person name="Suarez D.L."/>
            <person name="Swayne D.E."/>
        </authorList>
    </citation>
    <scope>NUCLEOTIDE SEQUENCE [LARGE SCALE GENOMIC DNA]</scope>
    <source>
        <strain evidence="1">PRJEB14757</strain>
    </source>
</reference>
<dbReference type="AlphaFoldDB" id="A0A1W1H6Y9"/>
<accession>A0A1W1H6Y9</accession>
<organism evidence="1 2">
    <name type="scientific">Desulfamplus magnetovallimortis</name>
    <dbReference type="NCBI Taxonomy" id="1246637"/>
    <lineage>
        <taxon>Bacteria</taxon>
        <taxon>Pseudomonadati</taxon>
        <taxon>Thermodesulfobacteriota</taxon>
        <taxon>Desulfobacteria</taxon>
        <taxon>Desulfobacterales</taxon>
        <taxon>Desulfobacteraceae</taxon>
        <taxon>Desulfamplus</taxon>
    </lineage>
</organism>
<evidence type="ECO:0000313" key="1">
    <source>
        <dbReference type="EMBL" id="SLM28251.1"/>
    </source>
</evidence>
<protein>
    <recommendedName>
        <fullName evidence="3">PilZ domain-containing protein</fullName>
    </recommendedName>
</protein>
<evidence type="ECO:0008006" key="3">
    <source>
        <dbReference type="Google" id="ProtNLM"/>
    </source>
</evidence>
<sequence length="190" mass="21551">MKNKSAVKDNRDESFNAVDNEVATNCALTEISMNQKSNVQDASTEKNGYPVIKTAKGFHAALPFSSYKTGKIVNISKGGIVFKYTEEEEEEDELDPIPSDAFFLGEYGFYMEIIPEKIVEVRYDSEIDIIELYEENIKLLAESIDKELPAVSINRIALTELNFKQIFAVDKYIRDNVKTSDLPFIEITLE</sequence>